<dbReference type="GeneID" id="25261932"/>
<dbReference type="PANTHER" id="PTHR47966">
    <property type="entry name" value="BETA-SITE APP-CLEAVING ENZYME, ISOFORM A-RELATED"/>
    <property type="match status" value="1"/>
</dbReference>
<dbReference type="SUPFAM" id="SSF50630">
    <property type="entry name" value="Acid proteases"/>
    <property type="match status" value="1"/>
</dbReference>
<keyword evidence="6" id="KW-0378">Hydrolase</keyword>
<dbReference type="AlphaFoldDB" id="A0A066WIX7"/>
<dbReference type="Gene3D" id="2.40.70.10">
    <property type="entry name" value="Acid Proteases"/>
    <property type="match status" value="2"/>
</dbReference>
<keyword evidence="4" id="KW-0732">Signal</keyword>
<dbReference type="InterPro" id="IPR001461">
    <property type="entry name" value="Aspartic_peptidase_A1"/>
</dbReference>
<gene>
    <name evidence="6" type="ORF">K437DRAFT_185689</name>
</gene>
<evidence type="ECO:0000313" key="7">
    <source>
        <dbReference type="Proteomes" id="UP000027361"/>
    </source>
</evidence>
<dbReference type="PRINTS" id="PR00792">
    <property type="entry name" value="PEPSIN"/>
</dbReference>
<evidence type="ECO:0000256" key="4">
    <source>
        <dbReference type="SAM" id="SignalP"/>
    </source>
</evidence>
<comment type="similarity">
    <text evidence="1">Belongs to the peptidase A1 family.</text>
</comment>
<evidence type="ECO:0000256" key="3">
    <source>
        <dbReference type="SAM" id="MobiDB-lite"/>
    </source>
</evidence>
<dbReference type="PROSITE" id="PS51767">
    <property type="entry name" value="PEPTIDASE_A1"/>
    <property type="match status" value="1"/>
</dbReference>
<reference evidence="6 7" key="1">
    <citation type="submission" date="2014-05" db="EMBL/GenBank/DDBJ databases">
        <title>Draft genome sequence of a rare smut relative, Tilletiaria anomala UBC 951.</title>
        <authorList>
            <consortium name="DOE Joint Genome Institute"/>
            <person name="Toome M."/>
            <person name="Kuo A."/>
            <person name="Henrissat B."/>
            <person name="Lipzen A."/>
            <person name="Tritt A."/>
            <person name="Yoshinaga Y."/>
            <person name="Zane M."/>
            <person name="Barry K."/>
            <person name="Grigoriev I.V."/>
            <person name="Spatafora J.W."/>
            <person name="Aimea M.C."/>
        </authorList>
    </citation>
    <scope>NUCLEOTIDE SEQUENCE [LARGE SCALE GENOMIC DNA]</scope>
    <source>
        <strain evidence="6 7">UBC 951</strain>
    </source>
</reference>
<proteinExistence type="inferred from homology"/>
<dbReference type="PANTHER" id="PTHR47966:SF51">
    <property type="entry name" value="BETA-SITE APP-CLEAVING ENZYME, ISOFORM A-RELATED"/>
    <property type="match status" value="1"/>
</dbReference>
<accession>A0A066WIX7</accession>
<dbReference type="OMA" id="VFYANEP"/>
<keyword evidence="7" id="KW-1185">Reference proteome</keyword>
<dbReference type="CDD" id="cd05471">
    <property type="entry name" value="pepsin_like"/>
    <property type="match status" value="1"/>
</dbReference>
<keyword evidence="6" id="KW-0645">Protease</keyword>
<dbReference type="GO" id="GO:0006508">
    <property type="term" value="P:proteolysis"/>
    <property type="evidence" value="ECO:0007669"/>
    <property type="project" value="UniProtKB-KW"/>
</dbReference>
<name>A0A066WIX7_TILAU</name>
<comment type="caution">
    <text evidence="6">The sequence shown here is derived from an EMBL/GenBank/DDBJ whole genome shotgun (WGS) entry which is preliminary data.</text>
</comment>
<dbReference type="InterPro" id="IPR021109">
    <property type="entry name" value="Peptidase_aspartic_dom_sf"/>
</dbReference>
<dbReference type="Pfam" id="PF00026">
    <property type="entry name" value="Asp"/>
    <property type="match status" value="1"/>
</dbReference>
<feature type="active site" evidence="2">
    <location>
        <position position="182"/>
    </location>
</feature>
<dbReference type="RefSeq" id="XP_013245342.1">
    <property type="nucleotide sequence ID" value="XM_013389888.1"/>
</dbReference>
<evidence type="ECO:0000256" key="1">
    <source>
        <dbReference type="ARBA" id="ARBA00007447"/>
    </source>
</evidence>
<feature type="active site" evidence="2">
    <location>
        <position position="390"/>
    </location>
</feature>
<dbReference type="GO" id="GO:0004190">
    <property type="term" value="F:aspartic-type endopeptidase activity"/>
    <property type="evidence" value="ECO:0007669"/>
    <property type="project" value="InterPro"/>
</dbReference>
<dbReference type="Proteomes" id="UP000027361">
    <property type="component" value="Unassembled WGS sequence"/>
</dbReference>
<dbReference type="EMBL" id="JMSN01000009">
    <property type="protein sequence ID" value="KDN52503.1"/>
    <property type="molecule type" value="Genomic_DNA"/>
</dbReference>
<dbReference type="STRING" id="1037660.A0A066WIX7"/>
<feature type="signal peptide" evidence="4">
    <location>
        <begin position="1"/>
        <end position="24"/>
    </location>
</feature>
<evidence type="ECO:0000256" key="2">
    <source>
        <dbReference type="PIRSR" id="PIRSR601461-1"/>
    </source>
</evidence>
<dbReference type="InterPro" id="IPR034164">
    <property type="entry name" value="Pepsin-like_dom"/>
</dbReference>
<organism evidence="6 7">
    <name type="scientific">Tilletiaria anomala (strain ATCC 24038 / CBS 436.72 / UBC 951)</name>
    <dbReference type="NCBI Taxonomy" id="1037660"/>
    <lineage>
        <taxon>Eukaryota</taxon>
        <taxon>Fungi</taxon>
        <taxon>Dikarya</taxon>
        <taxon>Basidiomycota</taxon>
        <taxon>Ustilaginomycotina</taxon>
        <taxon>Exobasidiomycetes</taxon>
        <taxon>Georgefischeriales</taxon>
        <taxon>Tilletiariaceae</taxon>
        <taxon>Tilletiaria</taxon>
    </lineage>
</organism>
<dbReference type="InParanoid" id="A0A066WIX7"/>
<dbReference type="HOGENOM" id="CLU_540979_0_0_1"/>
<feature type="chain" id="PRO_5001633865" evidence="4">
    <location>
        <begin position="25"/>
        <end position="526"/>
    </location>
</feature>
<sequence length="526" mass="56757">MIAFPHRGPILVTIMSISALASQAQPMAFELYTSREAHRAIAARSPSSQRLNVQRDPFHSLFDLDEGLLLPNVAAVLSPRYRVSTQSPHENRHGVLSLSLMTRSDPHAPHSRRKRHAAKTKRLLSTGAKSLDAASLFKVSKFIKDQGWGVYTAQTSNTENDNEWLVEVGFGTPPQHLKVVFDTGSPDTWTYSPDCCYLSNHDYFNPSSSSTYTNRTVDDEGNVEKAEAGAPGEAWKISYGGGSTTQGYIGMDTFTFSDGALQVPSLPLALATQITGTSRASRAMEGLVGLSNGAASPAAGGWTTPLEALARDGKLQHPYLTASLVKGDRRTGQGGGGSYILGDLDTVYQDGPVIWSDVTSSIYWGTSYDDMRIGGQSIIPSNQTRAMIMDTGSALINLPPAAARRANDRIQGSTYSDTLGYWLVPCDTGLPEYESTLSTKNQEFILEVNSHPFAVPTEDFVFYPNLSVPAKSAGGQDGMCISAFQQGPEQFSIVGLTFIKNHAVTFDIGNGQRRVGIANRTDTGLA</sequence>
<feature type="compositionally biased region" description="Basic residues" evidence="3">
    <location>
        <begin position="109"/>
        <end position="121"/>
    </location>
</feature>
<feature type="domain" description="Peptidase A1" evidence="5">
    <location>
        <begin position="164"/>
        <end position="518"/>
    </location>
</feature>
<evidence type="ECO:0000259" key="5">
    <source>
        <dbReference type="PROSITE" id="PS51767"/>
    </source>
</evidence>
<dbReference type="InterPro" id="IPR033121">
    <property type="entry name" value="PEPTIDASE_A1"/>
</dbReference>
<evidence type="ECO:0000313" key="6">
    <source>
        <dbReference type="EMBL" id="KDN52503.1"/>
    </source>
</evidence>
<protein>
    <submittedName>
        <fullName evidence="6">Acid protease</fullName>
    </submittedName>
</protein>
<dbReference type="OrthoDB" id="2747330at2759"/>
<feature type="region of interest" description="Disordered" evidence="3">
    <location>
        <begin position="102"/>
        <end position="121"/>
    </location>
</feature>